<evidence type="ECO:0000256" key="2">
    <source>
        <dbReference type="ARBA" id="ARBA00022801"/>
    </source>
</evidence>
<dbReference type="GO" id="GO:0006487">
    <property type="term" value="P:protein N-linked glycosylation"/>
    <property type="evidence" value="ECO:0007669"/>
    <property type="project" value="TreeGrafter"/>
</dbReference>
<dbReference type="EMBL" id="BIFS01000001">
    <property type="protein sequence ID" value="GCE19061.1"/>
    <property type="molecule type" value="Genomic_DNA"/>
</dbReference>
<dbReference type="Proteomes" id="UP000287188">
    <property type="component" value="Unassembled WGS sequence"/>
</dbReference>
<sequence>MEQLGIEASRPYLAQLYAPLCKLTEWWYTMRAGPNNMPLYYDGNESGWDNTTVFDAGPPVEGVDLATYLILQMETLSFMASLLAQPAESHAWNVRAEEQLQQLLYYAVVDDRFRSRSPDTNDNTSACSLQTYLPILLGKRLPQAILNALKTDLADGGPFLTAYGLASESLRSSKYEADSYWRGPIWAPPTYQIVDGLTAAGEIALARLIAQRYCDMIVQAPGFYENYDALTGKGLRCPGVCWTAAVFLLLATWLEQHPAS</sequence>
<dbReference type="PANTHER" id="PTHR10412:SF11">
    <property type="entry name" value="MANNOSYL-OLIGOSACCHARIDE GLUCOSIDASE"/>
    <property type="match status" value="1"/>
</dbReference>
<dbReference type="InterPro" id="IPR008928">
    <property type="entry name" value="6-hairpin_glycosidase_sf"/>
</dbReference>
<organism evidence="5 6">
    <name type="scientific">Dictyobacter kobayashii</name>
    <dbReference type="NCBI Taxonomy" id="2014872"/>
    <lineage>
        <taxon>Bacteria</taxon>
        <taxon>Bacillati</taxon>
        <taxon>Chloroflexota</taxon>
        <taxon>Ktedonobacteria</taxon>
        <taxon>Ktedonobacterales</taxon>
        <taxon>Dictyobacteraceae</taxon>
        <taxon>Dictyobacter</taxon>
    </lineage>
</organism>
<evidence type="ECO:0000256" key="3">
    <source>
        <dbReference type="ARBA" id="ARBA00023295"/>
    </source>
</evidence>
<dbReference type="Gene3D" id="1.50.10.10">
    <property type="match status" value="1"/>
</dbReference>
<evidence type="ECO:0000256" key="1">
    <source>
        <dbReference type="ARBA" id="ARBA00010833"/>
    </source>
</evidence>
<dbReference type="OrthoDB" id="9798687at2"/>
<dbReference type="PANTHER" id="PTHR10412">
    <property type="entry name" value="MANNOSYL-OLIGOSACCHARIDE GLUCOSIDASE"/>
    <property type="match status" value="1"/>
</dbReference>
<comment type="similarity">
    <text evidence="1">Belongs to the glycosyl hydrolase 63 family.</text>
</comment>
<evidence type="ECO:0000259" key="4">
    <source>
        <dbReference type="Pfam" id="PF22422"/>
    </source>
</evidence>
<keyword evidence="3" id="KW-0326">Glycosidase</keyword>
<evidence type="ECO:0000313" key="6">
    <source>
        <dbReference type="Proteomes" id="UP000287188"/>
    </source>
</evidence>
<accession>A0A402AIV3</accession>
<keyword evidence="6" id="KW-1185">Reference proteome</keyword>
<dbReference type="GO" id="GO:0004573">
    <property type="term" value="F:Glc3Man9GlcNAc2 oligosaccharide glucosidase activity"/>
    <property type="evidence" value="ECO:0007669"/>
    <property type="project" value="InterPro"/>
</dbReference>
<dbReference type="InterPro" id="IPR012341">
    <property type="entry name" value="6hp_glycosidase-like_sf"/>
</dbReference>
<proteinExistence type="inferred from homology"/>
<dbReference type="InterPro" id="IPR004888">
    <property type="entry name" value="Glycoside_hydrolase_63"/>
</dbReference>
<protein>
    <recommendedName>
        <fullName evidence="4">Mannosylglycerate hydrolase MGH1-like glycoside hydrolase domain-containing protein</fullName>
    </recommendedName>
</protein>
<gene>
    <name evidence="5" type="ORF">KDK_28610</name>
</gene>
<dbReference type="SUPFAM" id="SSF48208">
    <property type="entry name" value="Six-hairpin glycosidases"/>
    <property type="match status" value="1"/>
</dbReference>
<name>A0A402AIV3_9CHLR</name>
<comment type="caution">
    <text evidence="5">The sequence shown here is derived from an EMBL/GenBank/DDBJ whole genome shotgun (WGS) entry which is preliminary data.</text>
</comment>
<keyword evidence="2" id="KW-0378">Hydrolase</keyword>
<dbReference type="Pfam" id="PF22422">
    <property type="entry name" value="MGH1-like_GH"/>
    <property type="match status" value="1"/>
</dbReference>
<evidence type="ECO:0000313" key="5">
    <source>
        <dbReference type="EMBL" id="GCE19061.1"/>
    </source>
</evidence>
<dbReference type="InterPro" id="IPR054491">
    <property type="entry name" value="MGH1-like_GH"/>
</dbReference>
<reference evidence="6" key="1">
    <citation type="submission" date="2018-12" db="EMBL/GenBank/DDBJ databases">
        <title>Tengunoibacter tsumagoiensis gen. nov., sp. nov., Dictyobacter kobayashii sp. nov., D. alpinus sp. nov., and D. joshuensis sp. nov. and description of Dictyobacteraceae fam. nov. within the order Ktedonobacterales isolated from Tengu-no-mugimeshi.</title>
        <authorList>
            <person name="Wang C.M."/>
            <person name="Zheng Y."/>
            <person name="Sakai Y."/>
            <person name="Toyoda A."/>
            <person name="Minakuchi Y."/>
            <person name="Abe K."/>
            <person name="Yokota A."/>
            <person name="Yabe S."/>
        </authorList>
    </citation>
    <scope>NUCLEOTIDE SEQUENCE [LARGE SCALE GENOMIC DNA]</scope>
    <source>
        <strain evidence="6">Uno11</strain>
    </source>
</reference>
<feature type="domain" description="Mannosylglycerate hydrolase MGH1-like glycoside hydrolase" evidence="4">
    <location>
        <begin position="8"/>
        <end position="238"/>
    </location>
</feature>
<dbReference type="AlphaFoldDB" id="A0A402AIV3"/>
<dbReference type="GO" id="GO:0009311">
    <property type="term" value="P:oligosaccharide metabolic process"/>
    <property type="evidence" value="ECO:0007669"/>
    <property type="project" value="InterPro"/>
</dbReference>